<sequence length="240" mass="26802">MTVLTVVVGAALTIASPVAMSKIATSADVDWEQLSYIGQTYGAASAIFSALALAGVAASLILQAKHARAARKEIERNHHFQLMEMAINNPELLTCWGAIDSEREARTLRQRLYLNLIISYWEMMYEVGETSTRMLRSHAQTALFSQQLGYDFWTDTRMARLAVANNARQRRFWKILDEEYRTIRFPRVIPLKTSQPRRNRPSPSALASIAVVAATVICWTIGMSRKKKGLAAGQVGQAKD</sequence>
<feature type="transmembrane region" description="Helical" evidence="1">
    <location>
        <begin position="204"/>
        <end position="222"/>
    </location>
</feature>
<dbReference type="RefSeq" id="WP_139574034.1">
    <property type="nucleotide sequence ID" value="NZ_VDMA02000004.1"/>
</dbReference>
<dbReference type="Pfam" id="PF19560">
    <property type="entry name" value="DUF6082"/>
    <property type="match status" value="1"/>
</dbReference>
<gene>
    <name evidence="2" type="ORF">FH610_010140</name>
</gene>
<accession>A0A5N6BZX7</accession>
<proteinExistence type="predicted"/>
<evidence type="ECO:0000313" key="3">
    <source>
        <dbReference type="Proteomes" id="UP000313066"/>
    </source>
</evidence>
<dbReference type="Proteomes" id="UP000313066">
    <property type="component" value="Unassembled WGS sequence"/>
</dbReference>
<dbReference type="InterPro" id="IPR045728">
    <property type="entry name" value="DUF6082"/>
</dbReference>
<comment type="caution">
    <text evidence="2">The sequence shown here is derived from an EMBL/GenBank/DDBJ whole genome shotgun (WGS) entry which is preliminary data.</text>
</comment>
<keyword evidence="1" id="KW-0472">Membrane</keyword>
<organism evidence="2 3">
    <name type="scientific">Microbispora catharanthi</name>
    <dbReference type="NCBI Taxonomy" id="1712871"/>
    <lineage>
        <taxon>Bacteria</taxon>
        <taxon>Bacillati</taxon>
        <taxon>Actinomycetota</taxon>
        <taxon>Actinomycetes</taxon>
        <taxon>Streptosporangiales</taxon>
        <taxon>Streptosporangiaceae</taxon>
        <taxon>Microbispora</taxon>
    </lineage>
</organism>
<name>A0A5N6BZX7_9ACTN</name>
<protein>
    <submittedName>
        <fullName evidence="2">Uncharacterized protein</fullName>
    </submittedName>
</protein>
<dbReference type="AlphaFoldDB" id="A0A5N6BZX7"/>
<evidence type="ECO:0000313" key="2">
    <source>
        <dbReference type="EMBL" id="KAB8186084.1"/>
    </source>
</evidence>
<evidence type="ECO:0000256" key="1">
    <source>
        <dbReference type="SAM" id="Phobius"/>
    </source>
</evidence>
<reference evidence="2 3" key="1">
    <citation type="submission" date="2019-10" db="EMBL/GenBank/DDBJ databases">
        <title>Nonomuraea sp. nov., isolated from Phyllanthus amarus.</title>
        <authorList>
            <person name="Klykleung N."/>
            <person name="Tanasupawat S."/>
        </authorList>
    </citation>
    <scope>NUCLEOTIDE SEQUENCE [LARGE SCALE GENOMIC DNA]</scope>
    <source>
        <strain evidence="2 3">CR1-09</strain>
    </source>
</reference>
<dbReference type="EMBL" id="VDMA02000004">
    <property type="protein sequence ID" value="KAB8186084.1"/>
    <property type="molecule type" value="Genomic_DNA"/>
</dbReference>
<feature type="transmembrane region" description="Helical" evidence="1">
    <location>
        <begin position="42"/>
        <end position="62"/>
    </location>
</feature>
<keyword evidence="3" id="KW-1185">Reference proteome</keyword>
<keyword evidence="1" id="KW-1133">Transmembrane helix</keyword>
<keyword evidence="1" id="KW-0812">Transmembrane</keyword>